<accession>A0A2S7UZ81</accession>
<name>A0A2S7UZ81_9GAMM</name>
<dbReference type="EMBL" id="MSCH01000003">
    <property type="protein sequence ID" value="PQJ55306.1"/>
    <property type="molecule type" value="Genomic_DNA"/>
</dbReference>
<dbReference type="PANTHER" id="PTHR44196">
    <property type="entry name" value="DEHYDROGENASE/REDUCTASE SDR FAMILY MEMBER 7B"/>
    <property type="match status" value="1"/>
</dbReference>
<dbReference type="PROSITE" id="PS00061">
    <property type="entry name" value="ADH_SHORT"/>
    <property type="match status" value="1"/>
</dbReference>
<dbReference type="GO" id="GO:0016020">
    <property type="term" value="C:membrane"/>
    <property type="evidence" value="ECO:0007669"/>
    <property type="project" value="TreeGrafter"/>
</dbReference>
<dbReference type="GO" id="GO:0016491">
    <property type="term" value="F:oxidoreductase activity"/>
    <property type="evidence" value="ECO:0007669"/>
    <property type="project" value="UniProtKB-KW"/>
</dbReference>
<dbReference type="Pfam" id="PF00106">
    <property type="entry name" value="adh_short"/>
    <property type="match status" value="1"/>
</dbReference>
<comment type="similarity">
    <text evidence="1 3">Belongs to the short-chain dehydrogenases/reductases (SDR) family.</text>
</comment>
<dbReference type="InterPro" id="IPR020904">
    <property type="entry name" value="Sc_DH/Rdtase_CS"/>
</dbReference>
<evidence type="ECO:0000313" key="5">
    <source>
        <dbReference type="EMBL" id="PQJ55306.1"/>
    </source>
</evidence>
<comment type="caution">
    <text evidence="5">The sequence shown here is derived from an EMBL/GenBank/DDBJ whole genome shotgun (WGS) entry which is preliminary data.</text>
</comment>
<reference evidence="5 6" key="1">
    <citation type="submission" date="2016-12" db="EMBL/GenBank/DDBJ databases">
        <title>Diversity of luminous bacteria.</title>
        <authorList>
            <person name="Yoshizawa S."/>
            <person name="Kogure K."/>
        </authorList>
    </citation>
    <scope>NUCLEOTIDE SEQUENCE [LARGE SCALE GENOMIC DNA]</scope>
    <source>
        <strain evidence="5 6">SA4-48</strain>
    </source>
</reference>
<dbReference type="PRINTS" id="PR00081">
    <property type="entry name" value="GDHRDH"/>
</dbReference>
<dbReference type="InterPro" id="IPR036291">
    <property type="entry name" value="NAD(P)-bd_dom_sf"/>
</dbReference>
<gene>
    <name evidence="5" type="ORF">BTO11_13375</name>
</gene>
<proteinExistence type="inferred from homology"/>
<evidence type="ECO:0000256" key="2">
    <source>
        <dbReference type="ARBA" id="ARBA00023002"/>
    </source>
</evidence>
<dbReference type="SUPFAM" id="SSF51735">
    <property type="entry name" value="NAD(P)-binding Rossmann-fold domains"/>
    <property type="match status" value="1"/>
</dbReference>
<sequence>MNVLITGATSGIGEALLNQYVVSGHNVIACGRNKDKLAELDAVARLTLAFDVNNNDDVASAAQTLTDSLDNGTDGEADKVLDVLILNAGDCRYIQDPINFDAELFADIINTNLISLGRLLKFFLPKVKKGGQVVFVSSSASIVPFPQAEAYGASKAGVDYLANSLRVDLAAHDIGVTLIHPGFVRTPLTSVNHFNMPFIIEASDAAARIFNGVQAKKNYLHFPKRLTLSLKLLSLLPASIWQRLISSDSAPKDTSSKQTDSKDTHPRDDAKETDTKDLKK</sequence>
<feature type="compositionally biased region" description="Basic and acidic residues" evidence="4">
    <location>
        <begin position="250"/>
        <end position="280"/>
    </location>
</feature>
<organism evidence="5 6">
    <name type="scientific">Psychrosphaera saromensis</name>
    <dbReference type="NCBI Taxonomy" id="716813"/>
    <lineage>
        <taxon>Bacteria</taxon>
        <taxon>Pseudomonadati</taxon>
        <taxon>Pseudomonadota</taxon>
        <taxon>Gammaproteobacteria</taxon>
        <taxon>Alteromonadales</taxon>
        <taxon>Pseudoalteromonadaceae</taxon>
        <taxon>Psychrosphaera</taxon>
    </lineage>
</organism>
<dbReference type="OrthoDB" id="9808814at2"/>
<dbReference type="Gene3D" id="3.40.50.720">
    <property type="entry name" value="NAD(P)-binding Rossmann-like Domain"/>
    <property type="match status" value="1"/>
</dbReference>
<dbReference type="InterPro" id="IPR002347">
    <property type="entry name" value="SDR_fam"/>
</dbReference>
<feature type="region of interest" description="Disordered" evidence="4">
    <location>
        <begin position="248"/>
        <end position="280"/>
    </location>
</feature>
<protein>
    <submittedName>
        <fullName evidence="5">Short-chain dehydrogenase</fullName>
    </submittedName>
</protein>
<dbReference type="PRINTS" id="PR00080">
    <property type="entry name" value="SDRFAMILY"/>
</dbReference>
<evidence type="ECO:0000256" key="4">
    <source>
        <dbReference type="SAM" id="MobiDB-lite"/>
    </source>
</evidence>
<evidence type="ECO:0000313" key="6">
    <source>
        <dbReference type="Proteomes" id="UP000239007"/>
    </source>
</evidence>
<dbReference type="AlphaFoldDB" id="A0A2S7UZ81"/>
<dbReference type="Proteomes" id="UP000239007">
    <property type="component" value="Unassembled WGS sequence"/>
</dbReference>
<keyword evidence="6" id="KW-1185">Reference proteome</keyword>
<dbReference type="PANTHER" id="PTHR44196:SF1">
    <property type="entry name" value="DEHYDROGENASE_REDUCTASE SDR FAMILY MEMBER 7B"/>
    <property type="match status" value="1"/>
</dbReference>
<keyword evidence="2" id="KW-0560">Oxidoreductase</keyword>
<evidence type="ECO:0000256" key="3">
    <source>
        <dbReference type="RuleBase" id="RU000363"/>
    </source>
</evidence>
<evidence type="ECO:0000256" key="1">
    <source>
        <dbReference type="ARBA" id="ARBA00006484"/>
    </source>
</evidence>